<organism evidence="2 3">
    <name type="scientific">Brassica cretica</name>
    <name type="common">Mustard</name>
    <dbReference type="NCBI Taxonomy" id="69181"/>
    <lineage>
        <taxon>Eukaryota</taxon>
        <taxon>Viridiplantae</taxon>
        <taxon>Streptophyta</taxon>
        <taxon>Embryophyta</taxon>
        <taxon>Tracheophyta</taxon>
        <taxon>Spermatophyta</taxon>
        <taxon>Magnoliopsida</taxon>
        <taxon>eudicotyledons</taxon>
        <taxon>Gunneridae</taxon>
        <taxon>Pentapetalae</taxon>
        <taxon>rosids</taxon>
        <taxon>malvids</taxon>
        <taxon>Brassicales</taxon>
        <taxon>Brassicaceae</taxon>
        <taxon>Brassiceae</taxon>
        <taxon>Brassica</taxon>
    </lineage>
</organism>
<dbReference type="AlphaFoldDB" id="A0A8S9IHH5"/>
<proteinExistence type="predicted"/>
<gene>
    <name evidence="2" type="ORF">F2Q68_00025998</name>
</gene>
<dbReference type="EMBL" id="QGKW02001911">
    <property type="protein sequence ID" value="KAF2569288.1"/>
    <property type="molecule type" value="Genomic_DNA"/>
</dbReference>
<feature type="region of interest" description="Disordered" evidence="1">
    <location>
        <begin position="1"/>
        <end position="20"/>
    </location>
</feature>
<sequence>MTIHGPPRSRGDPGDDSRLERPKTLHNFAISNLKCGSQRGRLKCKKIESMSGRGDHRHRISASEILWFLCFDPVSVEPQDIVTLVLSWHMNAAGTSSCEFFGGLQALGPDFLIAPIGKLQKTLSFNYENKNLRKKLVAEEHEIHCLWPLD</sequence>
<feature type="compositionally biased region" description="Basic and acidic residues" evidence="1">
    <location>
        <begin position="9"/>
        <end position="20"/>
    </location>
</feature>
<reference evidence="2" key="1">
    <citation type="submission" date="2019-12" db="EMBL/GenBank/DDBJ databases">
        <title>Genome sequencing and annotation of Brassica cretica.</title>
        <authorList>
            <person name="Studholme D.J."/>
            <person name="Sarris P.F."/>
        </authorList>
    </citation>
    <scope>NUCLEOTIDE SEQUENCE</scope>
    <source>
        <strain evidence="2">PFS-001/15</strain>
        <tissue evidence="2">Leaf</tissue>
    </source>
</reference>
<comment type="caution">
    <text evidence="2">The sequence shown here is derived from an EMBL/GenBank/DDBJ whole genome shotgun (WGS) entry which is preliminary data.</text>
</comment>
<evidence type="ECO:0000313" key="3">
    <source>
        <dbReference type="Proteomes" id="UP000712281"/>
    </source>
</evidence>
<dbReference type="Proteomes" id="UP000712281">
    <property type="component" value="Unassembled WGS sequence"/>
</dbReference>
<accession>A0A8S9IHH5</accession>
<evidence type="ECO:0000313" key="2">
    <source>
        <dbReference type="EMBL" id="KAF2569288.1"/>
    </source>
</evidence>
<evidence type="ECO:0000256" key="1">
    <source>
        <dbReference type="SAM" id="MobiDB-lite"/>
    </source>
</evidence>
<name>A0A8S9IHH5_BRACR</name>
<protein>
    <submittedName>
        <fullName evidence="2">Uncharacterized protein</fullName>
    </submittedName>
</protein>